<dbReference type="InterPro" id="IPR025455">
    <property type="entry name" value="DUF4276"/>
</dbReference>
<keyword evidence="2" id="KW-1185">Reference proteome</keyword>
<proteinExistence type="predicted"/>
<dbReference type="RefSeq" id="WP_104523317.1">
    <property type="nucleotide sequence ID" value="NZ_NHRY01000277.1"/>
</dbReference>
<reference evidence="1 2" key="1">
    <citation type="journal article" date="2018" name="Arch. Microbiol.">
        <title>New insights into the metabolic potential of the phototrophic purple bacterium Rhodopila globiformis DSM 161(T) from its draft genome sequence and evidence for a vanadium-dependent nitrogenase.</title>
        <authorList>
            <person name="Imhoff J.F."/>
            <person name="Rahn T."/>
            <person name="Kunzel S."/>
            <person name="Neulinger S.C."/>
        </authorList>
    </citation>
    <scope>NUCLEOTIDE SEQUENCE [LARGE SCALE GENOMIC DNA]</scope>
    <source>
        <strain evidence="1 2">DSM 161</strain>
    </source>
</reference>
<sequence>MHIEVITEDSSGKALLEHLLPKLIGGNGEPHTWQITDCRCVGHIPRGMKDGDPAKRTLLNKLPGMLRAHAKTASIDAVVVVLDADDRDCATFLAELRAVAASRGADAKTLFRLAIEETEAWYFGDPEALQAAYPRAKKAVLKRYEQDAVCGTWEMLADALHPGGLAAVRKPGGRRPGDLKHEWANRIGPLMNPDINRSPSFGKLRDGLRRLIAAAADTPAPAMQPGQTPAG</sequence>
<dbReference type="AlphaFoldDB" id="A0A2S6MTQ2"/>
<comment type="caution">
    <text evidence="1">The sequence shown here is derived from an EMBL/GenBank/DDBJ whole genome shotgun (WGS) entry which is preliminary data.</text>
</comment>
<accession>A0A2S6MTQ2</accession>
<dbReference type="EMBL" id="NHRY01000277">
    <property type="protein sequence ID" value="PPQ25741.1"/>
    <property type="molecule type" value="Genomic_DNA"/>
</dbReference>
<dbReference type="Pfam" id="PF14103">
    <property type="entry name" value="DUF4276"/>
    <property type="match status" value="1"/>
</dbReference>
<dbReference type="Proteomes" id="UP000239724">
    <property type="component" value="Unassembled WGS sequence"/>
</dbReference>
<dbReference type="OrthoDB" id="283783at2"/>
<organism evidence="1 2">
    <name type="scientific">Rhodopila globiformis</name>
    <name type="common">Rhodopseudomonas globiformis</name>
    <dbReference type="NCBI Taxonomy" id="1071"/>
    <lineage>
        <taxon>Bacteria</taxon>
        <taxon>Pseudomonadati</taxon>
        <taxon>Pseudomonadota</taxon>
        <taxon>Alphaproteobacteria</taxon>
        <taxon>Acetobacterales</taxon>
        <taxon>Acetobacteraceae</taxon>
        <taxon>Rhodopila</taxon>
    </lineage>
</organism>
<protein>
    <recommendedName>
        <fullName evidence="3">DUF4276 domain-containing protein</fullName>
    </recommendedName>
</protein>
<evidence type="ECO:0000313" key="2">
    <source>
        <dbReference type="Proteomes" id="UP000239724"/>
    </source>
</evidence>
<name>A0A2S6MTQ2_RHOGL</name>
<evidence type="ECO:0008006" key="3">
    <source>
        <dbReference type="Google" id="ProtNLM"/>
    </source>
</evidence>
<gene>
    <name evidence="1" type="ORF">CCS01_31710</name>
</gene>
<evidence type="ECO:0000313" key="1">
    <source>
        <dbReference type="EMBL" id="PPQ25741.1"/>
    </source>
</evidence>